<reference evidence="2 3" key="1">
    <citation type="journal article" date="2008" name="Science">
        <title>The Physcomitrella genome reveals evolutionary insights into the conquest of land by plants.</title>
        <authorList>
            <person name="Rensing S."/>
            <person name="Lang D."/>
            <person name="Zimmer A."/>
            <person name="Terry A."/>
            <person name="Salamov A."/>
            <person name="Shapiro H."/>
            <person name="Nishiyama T."/>
            <person name="Perroud P.-F."/>
            <person name="Lindquist E."/>
            <person name="Kamisugi Y."/>
            <person name="Tanahashi T."/>
            <person name="Sakakibara K."/>
            <person name="Fujita T."/>
            <person name="Oishi K."/>
            <person name="Shin-I T."/>
            <person name="Kuroki Y."/>
            <person name="Toyoda A."/>
            <person name="Suzuki Y."/>
            <person name="Hashimoto A."/>
            <person name="Yamaguchi K."/>
            <person name="Sugano A."/>
            <person name="Kohara Y."/>
            <person name="Fujiyama A."/>
            <person name="Anterola A."/>
            <person name="Aoki S."/>
            <person name="Ashton N."/>
            <person name="Barbazuk W.B."/>
            <person name="Barker E."/>
            <person name="Bennetzen J."/>
            <person name="Bezanilla M."/>
            <person name="Blankenship R."/>
            <person name="Cho S.H."/>
            <person name="Dutcher S."/>
            <person name="Estelle M."/>
            <person name="Fawcett J.A."/>
            <person name="Gundlach H."/>
            <person name="Hanada K."/>
            <person name="Heyl A."/>
            <person name="Hicks K.A."/>
            <person name="Hugh J."/>
            <person name="Lohr M."/>
            <person name="Mayer K."/>
            <person name="Melkozernov A."/>
            <person name="Murata T."/>
            <person name="Nelson D."/>
            <person name="Pils B."/>
            <person name="Prigge M."/>
            <person name="Reiss B."/>
            <person name="Renner T."/>
            <person name="Rombauts S."/>
            <person name="Rushton P."/>
            <person name="Sanderfoot A."/>
            <person name="Schween G."/>
            <person name="Shiu S.-H."/>
            <person name="Stueber K."/>
            <person name="Theodoulou F.L."/>
            <person name="Tu H."/>
            <person name="Van de Peer Y."/>
            <person name="Verrier P.J."/>
            <person name="Waters E."/>
            <person name="Wood A."/>
            <person name="Yang L."/>
            <person name="Cove D."/>
            <person name="Cuming A."/>
            <person name="Hasebe M."/>
            <person name="Lucas S."/>
            <person name="Mishler D.B."/>
            <person name="Reski R."/>
            <person name="Grigoriev I."/>
            <person name="Quatrano R.S."/>
            <person name="Boore J.L."/>
        </authorList>
    </citation>
    <scope>NUCLEOTIDE SEQUENCE [LARGE SCALE GENOMIC DNA]</scope>
    <source>
        <strain evidence="2 3">cv. Gransden 2004</strain>
    </source>
</reference>
<sequence>MNASKLLKAVLRPRSLQTNVGRSPTVSDGPSSRRSLSPDSRLPKDLASKRSSSPVKMTCMCSPTNHPGSFRCRFHRAQKQRDVVALPSSPKSKTHTRDSDILCEVNRTLPGMHPSTSRSTPVRCSRLKNMTLGSDVEEEGALTLSLDRNIMRNAEGSVSYGGTASAHRSTSHLALQTEEDLPRCTDSWRWTQVFCLSCMNCEGVCVLANCVIQLVGVDAAIQLLRVSHMIHGCSHTALTYLALSSVKSISYATFDLVLGAHLTYSFSAVQPVDYIITRKPSAHQHEENCF</sequence>
<dbReference type="KEGG" id="ppp:112283242"/>
<dbReference type="Gramene" id="Pp3c6_7940V3.6">
    <property type="protein sequence ID" value="Pp3c6_7940V3.6"/>
    <property type="gene ID" value="Pp3c6_7940"/>
</dbReference>
<organism evidence="2 3">
    <name type="scientific">Physcomitrium patens</name>
    <name type="common">Spreading-leaved earth moss</name>
    <name type="synonym">Physcomitrella patens</name>
    <dbReference type="NCBI Taxonomy" id="3218"/>
    <lineage>
        <taxon>Eukaryota</taxon>
        <taxon>Viridiplantae</taxon>
        <taxon>Streptophyta</taxon>
        <taxon>Embryophyta</taxon>
        <taxon>Bryophyta</taxon>
        <taxon>Bryophytina</taxon>
        <taxon>Bryopsida</taxon>
        <taxon>Funariidae</taxon>
        <taxon>Funariales</taxon>
        <taxon>Funariaceae</taxon>
        <taxon>Physcomitrium</taxon>
    </lineage>
</organism>
<dbReference type="AlphaFoldDB" id="A0A7I4E5Q7"/>
<gene>
    <name evidence="2" type="primary">LOC112283242</name>
</gene>
<name>A0A7I4E5Q7_PHYPA</name>
<proteinExistence type="predicted"/>
<dbReference type="OrthoDB" id="1924025at2759"/>
<dbReference type="InParanoid" id="A0A7I4E5Q7"/>
<dbReference type="RefSeq" id="XP_024377478.1">
    <property type="nucleotide sequence ID" value="XM_024521710.2"/>
</dbReference>
<dbReference type="PANTHER" id="PTHR33132:SF136">
    <property type="entry name" value="OS02G0799600 PROTEIN"/>
    <property type="match status" value="1"/>
</dbReference>
<evidence type="ECO:0000256" key="1">
    <source>
        <dbReference type="SAM" id="MobiDB-lite"/>
    </source>
</evidence>
<accession>A0A7I4E5Q7</accession>
<reference evidence="2" key="3">
    <citation type="submission" date="2020-12" db="UniProtKB">
        <authorList>
            <consortium name="EnsemblPlants"/>
        </authorList>
    </citation>
    <scope>IDENTIFICATION</scope>
</reference>
<dbReference type="PANTHER" id="PTHR33132">
    <property type="entry name" value="OSJNBB0118P14.9 PROTEIN"/>
    <property type="match status" value="1"/>
</dbReference>
<feature type="region of interest" description="Disordered" evidence="1">
    <location>
        <begin position="14"/>
        <end position="56"/>
    </location>
</feature>
<reference evidence="2 3" key="2">
    <citation type="journal article" date="2018" name="Plant J.">
        <title>The Physcomitrella patens chromosome-scale assembly reveals moss genome structure and evolution.</title>
        <authorList>
            <person name="Lang D."/>
            <person name="Ullrich K.K."/>
            <person name="Murat F."/>
            <person name="Fuchs J."/>
            <person name="Jenkins J."/>
            <person name="Haas F.B."/>
            <person name="Piednoel M."/>
            <person name="Gundlach H."/>
            <person name="Van Bel M."/>
            <person name="Meyberg R."/>
            <person name="Vives C."/>
            <person name="Morata J."/>
            <person name="Symeonidi A."/>
            <person name="Hiss M."/>
            <person name="Muchero W."/>
            <person name="Kamisugi Y."/>
            <person name="Saleh O."/>
            <person name="Blanc G."/>
            <person name="Decker E.L."/>
            <person name="van Gessel N."/>
            <person name="Grimwood J."/>
            <person name="Hayes R.D."/>
            <person name="Graham S.W."/>
            <person name="Gunter L.E."/>
            <person name="McDaniel S.F."/>
            <person name="Hoernstein S.N.W."/>
            <person name="Larsson A."/>
            <person name="Li F.W."/>
            <person name="Perroud P.F."/>
            <person name="Phillips J."/>
            <person name="Ranjan P."/>
            <person name="Rokshar D.S."/>
            <person name="Rothfels C.J."/>
            <person name="Schneider L."/>
            <person name="Shu S."/>
            <person name="Stevenson D.W."/>
            <person name="Thummler F."/>
            <person name="Tillich M."/>
            <person name="Villarreal Aguilar J.C."/>
            <person name="Widiez T."/>
            <person name="Wong G.K."/>
            <person name="Wymore A."/>
            <person name="Zhang Y."/>
            <person name="Zimmer A.D."/>
            <person name="Quatrano R.S."/>
            <person name="Mayer K.F.X."/>
            <person name="Goodstein D."/>
            <person name="Casacuberta J.M."/>
            <person name="Vandepoele K."/>
            <person name="Reski R."/>
            <person name="Cuming A.C."/>
            <person name="Tuskan G.A."/>
            <person name="Maumus F."/>
            <person name="Salse J."/>
            <person name="Schmutz J."/>
            <person name="Rensing S.A."/>
        </authorList>
    </citation>
    <scope>NUCLEOTIDE SEQUENCE [LARGE SCALE GENOMIC DNA]</scope>
    <source>
        <strain evidence="2 3">cv. Gransden 2004</strain>
    </source>
</reference>
<keyword evidence="3" id="KW-1185">Reference proteome</keyword>
<feature type="compositionally biased region" description="Low complexity" evidence="1">
    <location>
        <begin position="27"/>
        <end position="40"/>
    </location>
</feature>
<evidence type="ECO:0000313" key="2">
    <source>
        <dbReference type="EnsemblPlants" id="Pp3c6_7940V3.6"/>
    </source>
</evidence>
<dbReference type="GeneID" id="112283242"/>
<dbReference type="RefSeq" id="XP_024377479.1">
    <property type="nucleotide sequence ID" value="XM_024521711.2"/>
</dbReference>
<evidence type="ECO:0000313" key="3">
    <source>
        <dbReference type="Proteomes" id="UP000006727"/>
    </source>
</evidence>
<dbReference type="Proteomes" id="UP000006727">
    <property type="component" value="Chromosome 6"/>
</dbReference>
<protein>
    <submittedName>
        <fullName evidence="2">Uncharacterized protein</fullName>
    </submittedName>
</protein>
<dbReference type="EnsemblPlants" id="Pp3c6_7940V3.6">
    <property type="protein sequence ID" value="Pp3c6_7940V3.6"/>
    <property type="gene ID" value="Pp3c6_7940"/>
</dbReference>
<dbReference type="EMBL" id="ABEU02000006">
    <property type="status" value="NOT_ANNOTATED_CDS"/>
    <property type="molecule type" value="Genomic_DNA"/>
</dbReference>
<feature type="compositionally biased region" description="Polar residues" evidence="1">
    <location>
        <begin position="15"/>
        <end position="26"/>
    </location>
</feature>